<keyword evidence="3" id="KW-0413">Isomerase</keyword>
<dbReference type="InterPro" id="IPR018333">
    <property type="entry name" value="Squalene_cyclase"/>
</dbReference>
<evidence type="ECO:0000313" key="5">
    <source>
        <dbReference type="EMBL" id="CAL0326202.1"/>
    </source>
</evidence>
<dbReference type="PROSITE" id="PS01074">
    <property type="entry name" value="TERPENE_SYNTHASES"/>
    <property type="match status" value="1"/>
</dbReference>
<sequence>MEPERVYDSINILLSLQMLNPTEYFEGVVVESEYIECTASTIQALVLFKKLYPEHRTIEIENSVVHAVRFLEETQMADGSWYGNWGICFIYGTMFGLGGLAAAGKTFTNSAAIRKAKLIINTQLEEGDWPQQEITGVYLKNSMVHYSMYRDTFPLWASAEYRRHVPLP</sequence>
<dbReference type="PANTHER" id="PTHR11764">
    <property type="entry name" value="TERPENE CYCLASE/MUTASE FAMILY MEMBER"/>
    <property type="match status" value="1"/>
</dbReference>
<accession>A0AAV1XYX6</accession>
<proteinExistence type="inferred from homology"/>
<organism evidence="5 6">
    <name type="scientific">Lupinus luteus</name>
    <name type="common">European yellow lupine</name>
    <dbReference type="NCBI Taxonomy" id="3873"/>
    <lineage>
        <taxon>Eukaryota</taxon>
        <taxon>Viridiplantae</taxon>
        <taxon>Streptophyta</taxon>
        <taxon>Embryophyta</taxon>
        <taxon>Tracheophyta</taxon>
        <taxon>Spermatophyta</taxon>
        <taxon>Magnoliopsida</taxon>
        <taxon>eudicotyledons</taxon>
        <taxon>Gunneridae</taxon>
        <taxon>Pentapetalae</taxon>
        <taxon>rosids</taxon>
        <taxon>fabids</taxon>
        <taxon>Fabales</taxon>
        <taxon>Fabaceae</taxon>
        <taxon>Papilionoideae</taxon>
        <taxon>50 kb inversion clade</taxon>
        <taxon>genistoids sensu lato</taxon>
        <taxon>core genistoids</taxon>
        <taxon>Genisteae</taxon>
        <taxon>Lupinus</taxon>
    </lineage>
</organism>
<dbReference type="Proteomes" id="UP001497480">
    <property type="component" value="Unassembled WGS sequence"/>
</dbReference>
<dbReference type="GO" id="GO:0005811">
    <property type="term" value="C:lipid droplet"/>
    <property type="evidence" value="ECO:0007669"/>
    <property type="project" value="InterPro"/>
</dbReference>
<dbReference type="GO" id="GO:0016104">
    <property type="term" value="P:triterpenoid biosynthetic process"/>
    <property type="evidence" value="ECO:0007669"/>
    <property type="project" value="InterPro"/>
</dbReference>
<dbReference type="Gene3D" id="1.50.10.20">
    <property type="match status" value="2"/>
</dbReference>
<dbReference type="Pfam" id="PF13243">
    <property type="entry name" value="SQHop_cyclase_C"/>
    <property type="match status" value="1"/>
</dbReference>
<comment type="caution">
    <text evidence="5">The sequence shown here is derived from an EMBL/GenBank/DDBJ whole genome shotgun (WGS) entry which is preliminary data.</text>
</comment>
<dbReference type="GO" id="GO:0042300">
    <property type="term" value="F:beta-amyrin synthase activity"/>
    <property type="evidence" value="ECO:0007669"/>
    <property type="project" value="UniProtKB-ARBA"/>
</dbReference>
<keyword evidence="2" id="KW-0677">Repeat</keyword>
<feature type="domain" description="Squalene cyclase C-terminal" evidence="4">
    <location>
        <begin position="59"/>
        <end position="116"/>
    </location>
</feature>
<protein>
    <recommendedName>
        <fullName evidence="4">Squalene cyclase C-terminal domain-containing protein</fullName>
    </recommendedName>
</protein>
<evidence type="ECO:0000259" key="4">
    <source>
        <dbReference type="Pfam" id="PF13243"/>
    </source>
</evidence>
<dbReference type="InterPro" id="IPR032696">
    <property type="entry name" value="SQ_cyclase_C"/>
</dbReference>
<dbReference type="InterPro" id="IPR008930">
    <property type="entry name" value="Terpenoid_cyclase/PrenylTrfase"/>
</dbReference>
<evidence type="ECO:0000313" key="6">
    <source>
        <dbReference type="Proteomes" id="UP001497480"/>
    </source>
</evidence>
<dbReference type="SUPFAM" id="SSF48239">
    <property type="entry name" value="Terpenoid cyclases/Protein prenyltransferases"/>
    <property type="match status" value="1"/>
</dbReference>
<evidence type="ECO:0000256" key="2">
    <source>
        <dbReference type="ARBA" id="ARBA00022737"/>
    </source>
</evidence>
<comment type="similarity">
    <text evidence="1">Belongs to the terpene cyclase/mutase family.</text>
</comment>
<dbReference type="EMBL" id="CAXHTB010000019">
    <property type="protein sequence ID" value="CAL0326202.1"/>
    <property type="molecule type" value="Genomic_DNA"/>
</dbReference>
<reference evidence="5 6" key="1">
    <citation type="submission" date="2024-03" db="EMBL/GenBank/DDBJ databases">
        <authorList>
            <person name="Martinez-Hernandez J."/>
        </authorList>
    </citation>
    <scope>NUCLEOTIDE SEQUENCE [LARGE SCALE GENOMIC DNA]</scope>
</reference>
<dbReference type="PANTHER" id="PTHR11764:SF58">
    <property type="entry name" value="BETA-AMYRIN SYNTHASE-RELATED"/>
    <property type="match status" value="1"/>
</dbReference>
<name>A0AAV1XYX6_LUPLU</name>
<dbReference type="InterPro" id="IPR002365">
    <property type="entry name" value="Terpene_synthase_CS"/>
</dbReference>
<dbReference type="AlphaFoldDB" id="A0AAV1XYX6"/>
<keyword evidence="6" id="KW-1185">Reference proteome</keyword>
<evidence type="ECO:0000256" key="3">
    <source>
        <dbReference type="ARBA" id="ARBA00023235"/>
    </source>
</evidence>
<evidence type="ECO:0000256" key="1">
    <source>
        <dbReference type="ARBA" id="ARBA00009755"/>
    </source>
</evidence>
<gene>
    <name evidence="5" type="ORF">LLUT_LOCUS27262</name>
</gene>